<organism evidence="4 5">
    <name type="scientific">Zobellella taiwanensis</name>
    <dbReference type="NCBI Taxonomy" id="347535"/>
    <lineage>
        <taxon>Bacteria</taxon>
        <taxon>Pseudomonadati</taxon>
        <taxon>Pseudomonadota</taxon>
        <taxon>Gammaproteobacteria</taxon>
        <taxon>Aeromonadales</taxon>
        <taxon>Aeromonadaceae</taxon>
        <taxon>Zobellella</taxon>
    </lineage>
</organism>
<dbReference type="PROSITE" id="PS01227">
    <property type="entry name" value="UPF0012"/>
    <property type="match status" value="1"/>
</dbReference>
<dbReference type="SUPFAM" id="SSF56317">
    <property type="entry name" value="Carbon-nitrogen hydrolase"/>
    <property type="match status" value="1"/>
</dbReference>
<dbReference type="RefSeq" id="WP_106453923.1">
    <property type="nucleotide sequence ID" value="NZ_PXYH01000016.1"/>
</dbReference>
<dbReference type="Proteomes" id="UP000242181">
    <property type="component" value="Unassembled WGS sequence"/>
</dbReference>
<evidence type="ECO:0000313" key="5">
    <source>
        <dbReference type="Proteomes" id="UP000242181"/>
    </source>
</evidence>
<dbReference type="Pfam" id="PF00795">
    <property type="entry name" value="CN_hydrolase"/>
    <property type="match status" value="1"/>
</dbReference>
<dbReference type="PROSITE" id="PS50263">
    <property type="entry name" value="CN_HYDROLASE"/>
    <property type="match status" value="1"/>
</dbReference>
<proteinExistence type="inferred from homology"/>
<dbReference type="PANTHER" id="PTHR23088">
    <property type="entry name" value="NITRILASE-RELATED"/>
    <property type="match status" value="1"/>
</dbReference>
<keyword evidence="2 4" id="KW-0378">Hydrolase</keyword>
<gene>
    <name evidence="4" type="ORF">C7I36_11875</name>
</gene>
<evidence type="ECO:0000259" key="3">
    <source>
        <dbReference type="PROSITE" id="PS50263"/>
    </source>
</evidence>
<dbReference type="OrthoDB" id="9811121at2"/>
<dbReference type="InterPro" id="IPR003010">
    <property type="entry name" value="C-N_Hydrolase"/>
</dbReference>
<dbReference type="InterPro" id="IPR001110">
    <property type="entry name" value="UPF0012_CS"/>
</dbReference>
<accession>A0A2P7QQB0</accession>
<protein>
    <submittedName>
        <fullName evidence="4">Amidohydrolase</fullName>
    </submittedName>
</protein>
<keyword evidence="5" id="KW-1185">Reference proteome</keyword>
<sequence>MELVAIQLNGAADWPVNKEKLAGLLEQLPVGRPLLVQLPENAVVFGNRDAVRRWAEPLGSGPVQDTLSGWAREFGIWLVVGSMPTLIDGSERWHSTCLVYDDQGRQVAHYHKLHLFDVDVADGHGRYRESDSYAPGNDLCVVDSPFGRLGLSICYDLRFPELYRALRERGADILMVPSAFTRVTGQAHWLPLLQARAIENQCYVLAAAQFGEHAGGRQTWGHSIILDPWGEICACLPRGEGLILASLDRQRLDSLRRQMPVAQHARLRAVWRDNNEY</sequence>
<feature type="domain" description="CN hydrolase" evidence="3">
    <location>
        <begin position="1"/>
        <end position="249"/>
    </location>
</feature>
<evidence type="ECO:0000256" key="1">
    <source>
        <dbReference type="ARBA" id="ARBA00010613"/>
    </source>
</evidence>
<evidence type="ECO:0000313" key="4">
    <source>
        <dbReference type="EMBL" id="PSJ40130.1"/>
    </source>
</evidence>
<dbReference type="InterPro" id="IPR036526">
    <property type="entry name" value="C-N_Hydrolase_sf"/>
</dbReference>
<comment type="similarity">
    <text evidence="1">Belongs to the carbon-nitrogen hydrolase superfamily. NIT1/NIT2 family.</text>
</comment>
<comment type="caution">
    <text evidence="4">The sequence shown here is derived from an EMBL/GenBank/DDBJ whole genome shotgun (WGS) entry which is preliminary data.</text>
</comment>
<dbReference type="AlphaFoldDB" id="A0A2P7QQB0"/>
<dbReference type="CDD" id="cd07572">
    <property type="entry name" value="nit"/>
    <property type="match status" value="1"/>
</dbReference>
<evidence type="ECO:0000256" key="2">
    <source>
        <dbReference type="ARBA" id="ARBA00022801"/>
    </source>
</evidence>
<name>A0A2P7QQB0_9GAMM</name>
<dbReference type="Gene3D" id="3.60.110.10">
    <property type="entry name" value="Carbon-nitrogen hydrolase"/>
    <property type="match status" value="1"/>
</dbReference>
<dbReference type="GO" id="GO:0016811">
    <property type="term" value="F:hydrolase activity, acting on carbon-nitrogen (but not peptide) bonds, in linear amides"/>
    <property type="evidence" value="ECO:0007669"/>
    <property type="project" value="InterPro"/>
</dbReference>
<dbReference type="EMBL" id="PXYH01000016">
    <property type="protein sequence ID" value="PSJ40130.1"/>
    <property type="molecule type" value="Genomic_DNA"/>
</dbReference>
<dbReference type="InterPro" id="IPR045254">
    <property type="entry name" value="Nit1/2_C-N_Hydrolase"/>
</dbReference>
<dbReference type="PANTHER" id="PTHR23088:SF27">
    <property type="entry name" value="DEAMINATED GLUTATHIONE AMIDASE"/>
    <property type="match status" value="1"/>
</dbReference>
<reference evidence="4 5" key="1">
    <citation type="submission" date="2018-03" db="EMBL/GenBank/DDBJ databases">
        <title>The draft genome of Zobellella taiwanensis JCM 13381.</title>
        <authorList>
            <person name="Liu L."/>
            <person name="Li L."/>
            <person name="Wang T."/>
            <person name="Zhang X."/>
            <person name="Liang L."/>
        </authorList>
    </citation>
    <scope>NUCLEOTIDE SEQUENCE [LARGE SCALE GENOMIC DNA]</scope>
    <source>
        <strain evidence="4 5">JCM 13381</strain>
    </source>
</reference>